<reference evidence="2 3" key="1">
    <citation type="submission" date="2019-07" db="EMBL/GenBank/DDBJ databases">
        <title>Full genome sequence of Sphingomonas sp. 4R-6-7(HKS19).</title>
        <authorList>
            <person name="Im W.-T."/>
        </authorList>
    </citation>
    <scope>NUCLEOTIDE SEQUENCE [LARGE SCALE GENOMIC DNA]</scope>
    <source>
        <strain evidence="2 3">HKS19</strain>
    </source>
</reference>
<dbReference type="InterPro" id="IPR004360">
    <property type="entry name" value="Glyas_Fos-R_dOase_dom"/>
</dbReference>
<dbReference type="Proteomes" id="UP000315673">
    <property type="component" value="Chromosome"/>
</dbReference>
<dbReference type="InterPro" id="IPR037523">
    <property type="entry name" value="VOC_core"/>
</dbReference>
<accession>A0A5B8LF26</accession>
<dbReference type="PANTHER" id="PTHR35006:SF2">
    <property type="entry name" value="GLYOXALASE FAMILY PROTEIN (AFU_ORTHOLOGUE AFUA_5G14830)"/>
    <property type="match status" value="1"/>
</dbReference>
<dbReference type="KEGG" id="spai:FPZ24_02830"/>
<dbReference type="OrthoDB" id="9807407at2"/>
<dbReference type="AlphaFoldDB" id="A0A5B8LF26"/>
<name>A0A5B8LF26_9SPHN</name>
<dbReference type="PROSITE" id="PS51819">
    <property type="entry name" value="VOC"/>
    <property type="match status" value="1"/>
</dbReference>
<dbReference type="SUPFAM" id="SSF54593">
    <property type="entry name" value="Glyoxalase/Bleomycin resistance protein/Dihydroxybiphenyl dioxygenase"/>
    <property type="match status" value="1"/>
</dbReference>
<protein>
    <recommendedName>
        <fullName evidence="1">VOC domain-containing protein</fullName>
    </recommendedName>
</protein>
<dbReference type="EMBL" id="CP042306">
    <property type="protein sequence ID" value="QDZ06536.1"/>
    <property type="molecule type" value="Genomic_DNA"/>
</dbReference>
<gene>
    <name evidence="2" type="ORF">FPZ24_02830</name>
</gene>
<keyword evidence="3" id="KW-1185">Reference proteome</keyword>
<proteinExistence type="predicted"/>
<evidence type="ECO:0000313" key="3">
    <source>
        <dbReference type="Proteomes" id="UP000315673"/>
    </source>
</evidence>
<evidence type="ECO:0000313" key="2">
    <source>
        <dbReference type="EMBL" id="QDZ06536.1"/>
    </source>
</evidence>
<dbReference type="PANTHER" id="PTHR35006">
    <property type="entry name" value="GLYOXALASE FAMILY PROTEIN (AFU_ORTHOLOGUE AFUA_5G14830)"/>
    <property type="match status" value="1"/>
</dbReference>
<evidence type="ECO:0000259" key="1">
    <source>
        <dbReference type="PROSITE" id="PS51819"/>
    </source>
</evidence>
<dbReference type="RefSeq" id="WP_146569620.1">
    <property type="nucleotide sequence ID" value="NZ_CP042306.1"/>
</dbReference>
<feature type="domain" description="VOC" evidence="1">
    <location>
        <begin position="1"/>
        <end position="116"/>
    </location>
</feature>
<sequence>MIDHLEVYSDNVPAMVAFYTRALRGLGYTQQVNSHTNGFGNGSDLDFFVAEGSPGQHVHFAFAAPDRASVDRIYADAQDAGFTLDRAPALAPHIHPNYYAGYLRDPDGRLVEFVCQKPE</sequence>
<dbReference type="InterPro" id="IPR029068">
    <property type="entry name" value="Glyas_Bleomycin-R_OHBP_Dase"/>
</dbReference>
<dbReference type="Gene3D" id="3.10.180.10">
    <property type="entry name" value="2,3-Dihydroxybiphenyl 1,2-Dioxygenase, domain 1"/>
    <property type="match status" value="1"/>
</dbReference>
<dbReference type="Pfam" id="PF00903">
    <property type="entry name" value="Glyoxalase"/>
    <property type="match status" value="1"/>
</dbReference>
<organism evidence="2 3">
    <name type="scientific">Sphingomonas panacisoli</name>
    <dbReference type="NCBI Taxonomy" id="1813879"/>
    <lineage>
        <taxon>Bacteria</taxon>
        <taxon>Pseudomonadati</taxon>
        <taxon>Pseudomonadota</taxon>
        <taxon>Alphaproteobacteria</taxon>
        <taxon>Sphingomonadales</taxon>
        <taxon>Sphingomonadaceae</taxon>
        <taxon>Sphingomonas</taxon>
    </lineage>
</organism>